<keyword evidence="3" id="KW-1185">Reference proteome</keyword>
<keyword evidence="1" id="KW-0472">Membrane</keyword>
<dbReference type="Proteomes" id="UP000886998">
    <property type="component" value="Unassembled WGS sequence"/>
</dbReference>
<feature type="transmembrane region" description="Helical" evidence="1">
    <location>
        <begin position="80"/>
        <end position="98"/>
    </location>
</feature>
<comment type="caution">
    <text evidence="2">The sequence shown here is derived from an EMBL/GenBank/DDBJ whole genome shotgun (WGS) entry which is preliminary data.</text>
</comment>
<reference evidence="2" key="1">
    <citation type="submission" date="2020-08" db="EMBL/GenBank/DDBJ databases">
        <title>Multicomponent nature underlies the extraordinary mechanical properties of spider dragline silk.</title>
        <authorList>
            <person name="Kono N."/>
            <person name="Nakamura H."/>
            <person name="Mori M."/>
            <person name="Yoshida Y."/>
            <person name="Ohtoshi R."/>
            <person name="Malay A.D."/>
            <person name="Moran D.A.P."/>
            <person name="Tomita M."/>
            <person name="Numata K."/>
            <person name="Arakawa K."/>
        </authorList>
    </citation>
    <scope>NUCLEOTIDE SEQUENCE</scope>
</reference>
<evidence type="ECO:0000313" key="2">
    <source>
        <dbReference type="EMBL" id="GFY51062.1"/>
    </source>
</evidence>
<proteinExistence type="predicted"/>
<feature type="transmembrane region" description="Helical" evidence="1">
    <location>
        <begin position="154"/>
        <end position="174"/>
    </location>
</feature>
<protein>
    <submittedName>
        <fullName evidence="2">Uncharacterized protein</fullName>
    </submittedName>
</protein>
<accession>A0A8X7C256</accession>
<evidence type="ECO:0000256" key="1">
    <source>
        <dbReference type="SAM" id="Phobius"/>
    </source>
</evidence>
<feature type="transmembrane region" description="Helical" evidence="1">
    <location>
        <begin position="41"/>
        <end position="60"/>
    </location>
</feature>
<sequence length="190" mass="21721">MAESPKKPLSGLRRRYKRCLVSFENLYLYLREYVDNARNNVYFTTVLLTLLILPGSAIYMGATNIHECPGSSETPLQVTLLGILGCVVLITRIVNLMLRARGNVSREPFLMVVTALSAIATFSFFLAHITTFFNTSVDFDNSSENYCNKLFYGYIYYTNFVVIGISLLIVLLHFPYVRLNLRYTSFYDTI</sequence>
<keyword evidence="1" id="KW-0812">Transmembrane</keyword>
<dbReference type="OrthoDB" id="10402357at2759"/>
<dbReference type="EMBL" id="BMAV01007868">
    <property type="protein sequence ID" value="GFY51062.1"/>
    <property type="molecule type" value="Genomic_DNA"/>
</dbReference>
<name>A0A8X7C256_9ARAC</name>
<organism evidence="2 3">
    <name type="scientific">Trichonephila inaurata madagascariensis</name>
    <dbReference type="NCBI Taxonomy" id="2747483"/>
    <lineage>
        <taxon>Eukaryota</taxon>
        <taxon>Metazoa</taxon>
        <taxon>Ecdysozoa</taxon>
        <taxon>Arthropoda</taxon>
        <taxon>Chelicerata</taxon>
        <taxon>Arachnida</taxon>
        <taxon>Araneae</taxon>
        <taxon>Araneomorphae</taxon>
        <taxon>Entelegynae</taxon>
        <taxon>Araneoidea</taxon>
        <taxon>Nephilidae</taxon>
        <taxon>Trichonephila</taxon>
        <taxon>Trichonephila inaurata</taxon>
    </lineage>
</organism>
<gene>
    <name evidence="2" type="ORF">TNIN_71</name>
</gene>
<dbReference type="AlphaFoldDB" id="A0A8X7C256"/>
<feature type="transmembrane region" description="Helical" evidence="1">
    <location>
        <begin position="110"/>
        <end position="134"/>
    </location>
</feature>
<evidence type="ECO:0000313" key="3">
    <source>
        <dbReference type="Proteomes" id="UP000886998"/>
    </source>
</evidence>
<keyword evidence="1" id="KW-1133">Transmembrane helix</keyword>